<dbReference type="RefSeq" id="WP_068329101.1">
    <property type="nucleotide sequence ID" value="NZ_CP104874.1"/>
</dbReference>
<evidence type="ECO:0000256" key="1">
    <source>
        <dbReference type="SAM" id="Phobius"/>
    </source>
</evidence>
<proteinExistence type="predicted"/>
<evidence type="ECO:0000313" key="3">
    <source>
        <dbReference type="Proteomes" id="UP001381003"/>
    </source>
</evidence>
<keyword evidence="1" id="KW-1133">Transmembrane helix</keyword>
<reference evidence="2 3" key="1">
    <citation type="submission" date="2022-09" db="EMBL/GenBank/DDBJ databases">
        <title>Complete genome sequence of Janibacter terrae strain COS04-44, PCL-degrading bacteria isolated from oil spilled coast.</title>
        <authorList>
            <person name="Park H."/>
            <person name="Kim J.Y."/>
            <person name="An S.H."/>
            <person name="Lee C.M."/>
            <person name="Weon H.-Y."/>
        </authorList>
    </citation>
    <scope>NUCLEOTIDE SEQUENCE [LARGE SCALE GENOMIC DNA]</scope>
    <source>
        <strain evidence="2 3">COS04-44</strain>
    </source>
</reference>
<keyword evidence="1" id="KW-0812">Transmembrane</keyword>
<feature type="transmembrane region" description="Helical" evidence="1">
    <location>
        <begin position="12"/>
        <end position="37"/>
    </location>
</feature>
<keyword evidence="3" id="KW-1185">Reference proteome</keyword>
<name>A0ABZ2FFB5_9MICO</name>
<protein>
    <submittedName>
        <fullName evidence="2">SHOCT domain-containing protein</fullName>
    </submittedName>
</protein>
<evidence type="ECO:0000313" key="2">
    <source>
        <dbReference type="EMBL" id="WWF06012.1"/>
    </source>
</evidence>
<organism evidence="2 3">
    <name type="scientific">Janibacter terrae</name>
    <dbReference type="NCBI Taxonomy" id="103817"/>
    <lineage>
        <taxon>Bacteria</taxon>
        <taxon>Bacillati</taxon>
        <taxon>Actinomycetota</taxon>
        <taxon>Actinomycetes</taxon>
        <taxon>Micrococcales</taxon>
        <taxon>Intrasporangiaceae</taxon>
        <taxon>Janibacter</taxon>
    </lineage>
</organism>
<accession>A0ABZ2FFB5</accession>
<keyword evidence="1" id="KW-0472">Membrane</keyword>
<dbReference type="Proteomes" id="UP001381003">
    <property type="component" value="Chromosome"/>
</dbReference>
<dbReference type="EMBL" id="CP104874">
    <property type="protein sequence ID" value="WWF06012.1"/>
    <property type="molecule type" value="Genomic_DNA"/>
</dbReference>
<sequence>MGWYNDGMGWFGWILMSFSMIAFWALVVYVVVALLRFGRTDQSQRSRGQEAIDILDQRFARGEIEEPEYRARSEILRTSAHRT</sequence>
<gene>
    <name evidence="2" type="ORF">N5P18_03830</name>
</gene>